<organism evidence="1 2">
    <name type="scientific">Chromatium okenii</name>
    <dbReference type="NCBI Taxonomy" id="61644"/>
    <lineage>
        <taxon>Bacteria</taxon>
        <taxon>Pseudomonadati</taxon>
        <taxon>Pseudomonadota</taxon>
        <taxon>Gammaproteobacteria</taxon>
        <taxon>Chromatiales</taxon>
        <taxon>Chromatiaceae</taxon>
        <taxon>Chromatium</taxon>
    </lineage>
</organism>
<name>A0A2S7XNK2_9GAMM</name>
<protein>
    <submittedName>
        <fullName evidence="1">Uncharacterized protein</fullName>
    </submittedName>
</protein>
<comment type="caution">
    <text evidence="1">The sequence shown here is derived from an EMBL/GenBank/DDBJ whole genome shotgun (WGS) entry which is preliminary data.</text>
</comment>
<dbReference type="Proteomes" id="UP000239936">
    <property type="component" value="Unassembled WGS sequence"/>
</dbReference>
<dbReference type="EMBL" id="PPGH01000037">
    <property type="protein sequence ID" value="PQJ95310.1"/>
    <property type="molecule type" value="Genomic_DNA"/>
</dbReference>
<sequence>MASPLPKIVIPVGTKKVTLVPFAKSVGGYSINIAQGQFQPTNTIVDFFIEEFANTDPNGSDENDSINGGRPSIKFRINYEDVEQGADHDMDAIVLYDLKVNADNTLTVALDSSYAAGSIMQHLGYVISGTTHDGVYLEVRDKDTSVGDDPDYFLDTPAGVSSGGCAIGSPPSDCGISGTDTPLPLTATRTFTASSATDAATVLENPLWYAAKYGSEGNEGLAKGEASPNYFLVTNAGKLQDQLEEAFTRILNLSKATAASAAASSTRTKDDTLIYQAKFDPSDWSGELKAFQLFDNVDSQR</sequence>
<reference evidence="1 2" key="1">
    <citation type="submission" date="2018-01" db="EMBL/GenBank/DDBJ databases">
        <title>The complete genome sequence of Chromatium okenii LaCa, a purple sulfur bacterium with a turbulent life.</title>
        <authorList>
            <person name="Luedin S.M."/>
            <person name="Liechti N."/>
            <person name="Storelli N."/>
            <person name="Danza F."/>
            <person name="Wittwer M."/>
            <person name="Pothier J.F."/>
            <person name="Tonolla M.A."/>
        </authorList>
    </citation>
    <scope>NUCLEOTIDE SEQUENCE [LARGE SCALE GENOMIC DNA]</scope>
    <source>
        <strain evidence="1 2">LaCa</strain>
    </source>
</reference>
<keyword evidence="2" id="KW-1185">Reference proteome</keyword>
<proteinExistence type="predicted"/>
<evidence type="ECO:0000313" key="2">
    <source>
        <dbReference type="Proteomes" id="UP000239936"/>
    </source>
</evidence>
<evidence type="ECO:0000313" key="1">
    <source>
        <dbReference type="EMBL" id="PQJ95310.1"/>
    </source>
</evidence>
<gene>
    <name evidence="1" type="ORF">CXB77_13790</name>
</gene>
<accession>A0A2S7XNK2</accession>
<dbReference type="AlphaFoldDB" id="A0A2S7XNK2"/>